<dbReference type="NCBIfam" id="TIGR01784">
    <property type="entry name" value="T_den_put_tspse"/>
    <property type="match status" value="1"/>
</dbReference>
<protein>
    <submittedName>
        <fullName evidence="2">Rpn family recombination-promoting nuclease/putative transposase</fullName>
    </submittedName>
</protein>
<dbReference type="EMBL" id="JAQMTU010000109">
    <property type="protein sequence ID" value="MDB9488261.1"/>
    <property type="molecule type" value="Genomic_DNA"/>
</dbReference>
<feature type="domain" description="DUF4351" evidence="1">
    <location>
        <begin position="217"/>
        <end position="275"/>
    </location>
</feature>
<sequence>MRRDSIFYKLFKQFPSLLFELVDTPPTAAANYQFESIEVKETAFQIDGVFLPPNDADDQQVYFAEVQFQKDEDLYFRFFSELSLFLHRHPIRYDDWSGVIIFGSRNLEPSNLRIHRSLLSGGQIQRVYLDELGDVQQQPLGLGLMLLTIKEGTEAIDTARFLLAQAQTQSETGIIDLITTIIVYKFSNLTRKEIITMLGLDLEEPRAIREAKEEGREEGRKQEAISLVIRLLNRRLDGISQQCCSQIQLLSLSQIETLGEDLLDFVAVADLEKWLQSH</sequence>
<reference evidence="2 3" key="1">
    <citation type="submission" date="2023-01" db="EMBL/GenBank/DDBJ databases">
        <title>Genomes from the Australian National Cyanobacteria Reference Collection.</title>
        <authorList>
            <person name="Willis A."/>
            <person name="Lee E.M.F."/>
        </authorList>
    </citation>
    <scope>NUCLEOTIDE SEQUENCE [LARGE SCALE GENOMIC DNA]</scope>
    <source>
        <strain evidence="2 3">CS-537/01</strain>
    </source>
</reference>
<dbReference type="PANTHER" id="PTHR35586">
    <property type="entry name" value="SLL1691 PROTEIN"/>
    <property type="match status" value="1"/>
</dbReference>
<dbReference type="InterPro" id="IPR025587">
    <property type="entry name" value="DUF4351"/>
</dbReference>
<evidence type="ECO:0000313" key="2">
    <source>
        <dbReference type="EMBL" id="MDB9488261.1"/>
    </source>
</evidence>
<dbReference type="Pfam" id="PF11103">
    <property type="entry name" value="DUF2887"/>
    <property type="match status" value="1"/>
</dbReference>
<gene>
    <name evidence="2" type="ORF">PN492_17190</name>
</gene>
<dbReference type="RefSeq" id="WP_028083984.1">
    <property type="nucleotide sequence ID" value="NZ_JAQMTU010000109.1"/>
</dbReference>
<dbReference type="Proteomes" id="UP001212123">
    <property type="component" value="Unassembled WGS sequence"/>
</dbReference>
<dbReference type="PANTHER" id="PTHR35586:SF2">
    <property type="entry name" value="SLL1542 PROTEIN"/>
    <property type="match status" value="1"/>
</dbReference>
<evidence type="ECO:0000313" key="3">
    <source>
        <dbReference type="Proteomes" id="UP001212123"/>
    </source>
</evidence>
<dbReference type="Pfam" id="PF14261">
    <property type="entry name" value="DUF4351"/>
    <property type="match status" value="1"/>
</dbReference>
<dbReference type="InterPro" id="IPR010106">
    <property type="entry name" value="RpnA"/>
</dbReference>
<keyword evidence="3" id="KW-1185">Reference proteome</keyword>
<accession>A0ABT5AAX9</accession>
<evidence type="ECO:0000259" key="1">
    <source>
        <dbReference type="Pfam" id="PF14261"/>
    </source>
</evidence>
<comment type="caution">
    <text evidence="2">The sequence shown here is derived from an EMBL/GenBank/DDBJ whole genome shotgun (WGS) entry which is preliminary data.</text>
</comment>
<name>A0ABT5AAX9_9CYAN</name>
<dbReference type="InterPro" id="IPR022573">
    <property type="entry name" value="DUF2887"/>
</dbReference>
<organism evidence="2 3">
    <name type="scientific">Dolichospermum circinale CS-537/01</name>
    <dbReference type="NCBI Taxonomy" id="3021739"/>
    <lineage>
        <taxon>Bacteria</taxon>
        <taxon>Bacillati</taxon>
        <taxon>Cyanobacteriota</taxon>
        <taxon>Cyanophyceae</taxon>
        <taxon>Nostocales</taxon>
        <taxon>Aphanizomenonaceae</taxon>
        <taxon>Dolichospermum</taxon>
        <taxon>Dolichospermum circinale</taxon>
    </lineage>
</organism>
<proteinExistence type="predicted"/>